<dbReference type="Gene3D" id="3.40.50.620">
    <property type="entry name" value="HUPs"/>
    <property type="match status" value="1"/>
</dbReference>
<evidence type="ECO:0000256" key="6">
    <source>
        <dbReference type="ARBA" id="ARBA00022695"/>
    </source>
</evidence>
<evidence type="ECO:0000256" key="3">
    <source>
        <dbReference type="ARBA" id="ARBA00012389"/>
    </source>
</evidence>
<evidence type="ECO:0000256" key="5">
    <source>
        <dbReference type="ARBA" id="ARBA00022679"/>
    </source>
</evidence>
<dbReference type="EMBL" id="WSFT01000013">
    <property type="protein sequence ID" value="MBS4537241.1"/>
    <property type="molecule type" value="Genomic_DNA"/>
</dbReference>
<evidence type="ECO:0000256" key="2">
    <source>
        <dbReference type="ARBA" id="ARBA00005019"/>
    </source>
</evidence>
<name>A0A942UVL1_9FIRM</name>
<keyword evidence="9" id="KW-0520">NAD</keyword>
<evidence type="ECO:0000256" key="9">
    <source>
        <dbReference type="ARBA" id="ARBA00023027"/>
    </source>
</evidence>
<dbReference type="PANTHER" id="PTHR39321:SF3">
    <property type="entry name" value="PHOSPHOPANTETHEINE ADENYLYLTRANSFERASE"/>
    <property type="match status" value="1"/>
</dbReference>
<dbReference type="GO" id="GO:0004515">
    <property type="term" value="F:nicotinate-nucleotide adenylyltransferase activity"/>
    <property type="evidence" value="ECO:0007669"/>
    <property type="project" value="UniProtKB-EC"/>
</dbReference>
<evidence type="ECO:0000313" key="13">
    <source>
        <dbReference type="Proteomes" id="UP000724672"/>
    </source>
</evidence>
<keyword evidence="7" id="KW-0547">Nucleotide-binding</keyword>
<evidence type="ECO:0000259" key="11">
    <source>
        <dbReference type="Pfam" id="PF01467"/>
    </source>
</evidence>
<comment type="catalytic activity">
    <reaction evidence="10">
        <text>nicotinate beta-D-ribonucleotide + ATP + H(+) = deamido-NAD(+) + diphosphate</text>
        <dbReference type="Rhea" id="RHEA:22860"/>
        <dbReference type="ChEBI" id="CHEBI:15378"/>
        <dbReference type="ChEBI" id="CHEBI:30616"/>
        <dbReference type="ChEBI" id="CHEBI:33019"/>
        <dbReference type="ChEBI" id="CHEBI:57502"/>
        <dbReference type="ChEBI" id="CHEBI:58437"/>
        <dbReference type="EC" id="2.7.7.18"/>
    </reaction>
</comment>
<dbReference type="SUPFAM" id="SSF52374">
    <property type="entry name" value="Nucleotidylyl transferase"/>
    <property type="match status" value="1"/>
</dbReference>
<dbReference type="Pfam" id="PF01467">
    <property type="entry name" value="CTP_transf_like"/>
    <property type="match status" value="1"/>
</dbReference>
<evidence type="ECO:0000256" key="4">
    <source>
        <dbReference type="ARBA" id="ARBA00022642"/>
    </source>
</evidence>
<dbReference type="RefSeq" id="WP_203365166.1">
    <property type="nucleotide sequence ID" value="NZ_WSFT01000013.1"/>
</dbReference>
<dbReference type="Proteomes" id="UP000724672">
    <property type="component" value="Unassembled WGS sequence"/>
</dbReference>
<dbReference type="GO" id="GO:0005524">
    <property type="term" value="F:ATP binding"/>
    <property type="evidence" value="ECO:0007669"/>
    <property type="project" value="UniProtKB-KW"/>
</dbReference>
<comment type="function">
    <text evidence="1">Catalyzes the reversible adenylation of nicotinate mononucleotide (NaMN) to nicotinic acid adenine dinucleotide (NaAD).</text>
</comment>
<comment type="caution">
    <text evidence="12">The sequence shown here is derived from an EMBL/GenBank/DDBJ whole genome shotgun (WGS) entry which is preliminary data.</text>
</comment>
<proteinExistence type="predicted"/>
<dbReference type="SUPFAM" id="SSF109604">
    <property type="entry name" value="HD-domain/PDEase-like"/>
    <property type="match status" value="1"/>
</dbReference>
<dbReference type="GO" id="GO:0009435">
    <property type="term" value="P:NAD+ biosynthetic process"/>
    <property type="evidence" value="ECO:0007669"/>
    <property type="project" value="InterPro"/>
</dbReference>
<dbReference type="InterPro" id="IPR016024">
    <property type="entry name" value="ARM-type_fold"/>
</dbReference>
<dbReference type="InterPro" id="IPR014729">
    <property type="entry name" value="Rossmann-like_a/b/a_fold"/>
</dbReference>
<evidence type="ECO:0000256" key="7">
    <source>
        <dbReference type="ARBA" id="ARBA00022741"/>
    </source>
</evidence>
<keyword evidence="8" id="KW-0067">ATP-binding</keyword>
<keyword evidence="13" id="KW-1185">Reference proteome</keyword>
<dbReference type="InterPro" id="IPR005248">
    <property type="entry name" value="NadD/NMNAT"/>
</dbReference>
<dbReference type="InterPro" id="IPR004821">
    <property type="entry name" value="Cyt_trans-like"/>
</dbReference>
<feature type="domain" description="Cytidyltransferase-like" evidence="11">
    <location>
        <begin position="921"/>
        <end position="1081"/>
    </location>
</feature>
<protein>
    <recommendedName>
        <fullName evidence="3">nicotinate-nucleotide adenylyltransferase</fullName>
        <ecNumber evidence="3">2.7.7.18</ecNumber>
    </recommendedName>
</protein>
<dbReference type="PANTHER" id="PTHR39321">
    <property type="entry name" value="NICOTINATE-NUCLEOTIDE ADENYLYLTRANSFERASE-RELATED"/>
    <property type="match status" value="1"/>
</dbReference>
<accession>A0A942UVL1</accession>
<keyword evidence="5" id="KW-0808">Transferase</keyword>
<evidence type="ECO:0000256" key="8">
    <source>
        <dbReference type="ARBA" id="ARBA00022840"/>
    </source>
</evidence>
<dbReference type="EC" id="2.7.7.18" evidence="3"/>
<evidence type="ECO:0000256" key="10">
    <source>
        <dbReference type="ARBA" id="ARBA00048721"/>
    </source>
</evidence>
<comment type="pathway">
    <text evidence="2">Cofactor biosynthesis; NAD(+) biosynthesis; deamido-NAD(+) from nicotinate D-ribonucleotide: step 1/1.</text>
</comment>
<organism evidence="12 13">
    <name type="scientific">Anaeromonas frigoriresistens</name>
    <dbReference type="NCBI Taxonomy" id="2683708"/>
    <lineage>
        <taxon>Bacteria</taxon>
        <taxon>Bacillati</taxon>
        <taxon>Bacillota</taxon>
        <taxon>Tissierellia</taxon>
        <taxon>Tissierellales</taxon>
        <taxon>Thermohalobacteraceae</taxon>
        <taxon>Anaeromonas</taxon>
    </lineage>
</organism>
<keyword evidence="6" id="KW-0548">Nucleotidyltransferase</keyword>
<sequence length="1621" mass="190199">MSKSALPNLYTRISNKILNIEDLKDQLIYNDIKSYLRNDIFPQKLRSMIKNKDFSTKATFDLISPIIQIFDNKEEKEWLSYFYNFVLNKSFPEALEITLIKENELPSKIFITTFRIITDYERSNVSRLPHSRYPMEFVTDSEEKKIRITSEYKKFKKAFRKDFVYELMKLHQDITGHTTLNHITGVHNLAMHISKQLHKLNLPVDLGRVSGAAAGHDIGKFGCKGEELKRVPYLHYYYTDQWFKNHKLEHIGHIATNHSTWDLELENLPIESLILIYSDFRVKNRYYDGKKEMHIFTLKDSFEVILNKLDNVDEQKEKRYKKVYSKLKDFENYMLNLGISVELTIPGPNPIEKKYYPLMKKDTIVENLKYRAIEHNIYLMNRLRSEASLSAILEIARSENDWKKLRGYLNIFEEYSTYLTQKQKIITLNFLYELLIHKEEDIRKQSSELIGTLIAMYDEEYRKEVPKNVKQEESEVSSYELLDKYIQLILYPDHKILEAHKKWIGLSLRTVMSSILSYCHESQRENFRNVLLKYYSFALYENKDVQFYLLQTVKYIPFEKGNEKPLSKMFDFILLMLHSDNSQIRVSALERVYNLLFRIREHSDFTDKLIQMMNDNIVYSEIPAENFLKLKIAKKLNLSQEVVSYYQKNYDKDFDKTPEIFLKNLKSATNWIIKKVHIELLLDHVIQNNDKNVIHTAMHFTNLIKVSAVENVRNHAGEALLKVFPFLSLEQRNDVTIELLRALEIQGYHFTKYIPNYLGQLMLYLHPIELDELIDDFIEKIKSSNRQIQFLILKTVGVTIQNYSNYNNIFIEDKDVYNDRLTKLLGVLLNGLVSYDMQVKQESFRIIGSGIFGSKTLTLKEKQNIFALIGKKILTLLSSKDEGELWFLNNSASLNNIYRFISDYKFLQGDIEITKTNKIAFFPGTFDPFSLSHKEIAREIRDLGFEVYLQVDEFSWSKRTQPHKIRREIINMSISDELDIYLYPEDLSVNISNSEDLKNLKDYFSDSEVYIVVGSDVLLNASSYKTNKTKDSIHSFSHIVFERGENNQSQLDSVLEKIAGNIVRLSLPAQFEDISSTQIREYIDDNRDISELIDPLAQTYIYETGVYRREPQYKTLIQTQSISIDIIDNIEDELLYKLSTSILKEHDNAFKALKNIKSKLNPRVILLKDVENKNKIIGFSIFHWVRSSNLFNQFNDNNVSEYIRENSVGRIICVDGIFIDNNTRFKNLEQILLTETLAFCLAKDYTYGIFKNIIDSYPTKSIYETLVLQGFMKLPFSDDVKPIYVVSMTNPCTLNLDLESIIKEPFKSNRNVQKAIERSRKRLQRSLSSLYPGQLILSFDRDILYEKMIEKICEINDMPTKQLTPKVTGEKMCVPFGSVLNGHIVPNTVTKSMHTEKMYTPDIEDFSIEPFPYYMSLENQIKMLYSFNRPVILVDDLLNKGYRIKAIDPLLKKENIEVSKIIVGILSGRGKELMDIQNREVDSAYFIPNLRVWFNESALYPFIGGDTVWRGYIPERNLLPSVNFVLPYTSPIFIKGTHNRSLYELSRTSIYNSIDILSTLEREYQNKHERNLTLKHLSEVFISPRCPDKGNNMEYDINLKASRYLKNDLEQLKRIEDIIKR</sequence>
<dbReference type="SUPFAM" id="SSF48371">
    <property type="entry name" value="ARM repeat"/>
    <property type="match status" value="1"/>
</dbReference>
<gene>
    <name evidence="12" type="ORF">GOQ27_02145</name>
</gene>
<evidence type="ECO:0000256" key="1">
    <source>
        <dbReference type="ARBA" id="ARBA00002324"/>
    </source>
</evidence>
<reference evidence="12" key="1">
    <citation type="submission" date="2019-12" db="EMBL/GenBank/DDBJ databases">
        <title>Clostridiaceae gen. nov. sp. nov., isolated from sediment in Xinjiang, China.</title>
        <authorList>
            <person name="Zhang R."/>
        </authorList>
    </citation>
    <scope>NUCLEOTIDE SEQUENCE</scope>
    <source>
        <strain evidence="12">D2Q-11</strain>
    </source>
</reference>
<keyword evidence="4" id="KW-0662">Pyridine nucleotide biosynthesis</keyword>
<evidence type="ECO:0000313" key="12">
    <source>
        <dbReference type="EMBL" id="MBS4537241.1"/>
    </source>
</evidence>